<dbReference type="AlphaFoldDB" id="A0A377XRS5"/>
<dbReference type="InterPro" id="IPR006176">
    <property type="entry name" value="3-OHacyl-CoA_DH_NAD-bd"/>
</dbReference>
<dbReference type="GO" id="GO:0070403">
    <property type="term" value="F:NAD+ binding"/>
    <property type="evidence" value="ECO:0007669"/>
    <property type="project" value="InterPro"/>
</dbReference>
<accession>A0A377XRS5</accession>
<dbReference type="EMBL" id="UGLH01000006">
    <property type="protein sequence ID" value="STT85570.1"/>
    <property type="molecule type" value="Genomic_DNA"/>
</dbReference>
<sequence length="36" mass="4018">MPLVEVIPHKGTDPQTIATVVQLAKRQGKMPDCCRR</sequence>
<dbReference type="Gene3D" id="3.40.50.720">
    <property type="entry name" value="NAD(P)-binding Rossmann-like Domain"/>
    <property type="match status" value="1"/>
</dbReference>
<dbReference type="Pfam" id="PF02737">
    <property type="entry name" value="3HCDH_N"/>
    <property type="match status" value="1"/>
</dbReference>
<name>A0A377XRS5_KLEPN</name>
<organism evidence="2 3">
    <name type="scientific">Klebsiella pneumoniae</name>
    <dbReference type="NCBI Taxonomy" id="573"/>
    <lineage>
        <taxon>Bacteria</taxon>
        <taxon>Pseudomonadati</taxon>
        <taxon>Pseudomonadota</taxon>
        <taxon>Gammaproteobacteria</taxon>
        <taxon>Enterobacterales</taxon>
        <taxon>Enterobacteriaceae</taxon>
        <taxon>Klebsiella/Raoultella group</taxon>
        <taxon>Klebsiella</taxon>
        <taxon>Klebsiella pneumoniae complex</taxon>
    </lineage>
</organism>
<evidence type="ECO:0000313" key="3">
    <source>
        <dbReference type="Proteomes" id="UP000254340"/>
    </source>
</evidence>
<feature type="domain" description="3-hydroxyacyl-CoA dehydrogenase NAD binding" evidence="1">
    <location>
        <begin position="1"/>
        <end position="31"/>
    </location>
</feature>
<protein>
    <submittedName>
        <fullName evidence="2">Enoyl-CoA hydratase</fullName>
    </submittedName>
</protein>
<evidence type="ECO:0000313" key="2">
    <source>
        <dbReference type="EMBL" id="STT85570.1"/>
    </source>
</evidence>
<proteinExistence type="predicted"/>
<reference evidence="2 3" key="1">
    <citation type="submission" date="2018-06" db="EMBL/GenBank/DDBJ databases">
        <authorList>
            <consortium name="Pathogen Informatics"/>
            <person name="Doyle S."/>
        </authorList>
    </citation>
    <scope>NUCLEOTIDE SEQUENCE [LARGE SCALE GENOMIC DNA]</scope>
    <source>
        <strain evidence="2 3">NCTC5047</strain>
    </source>
</reference>
<dbReference type="Proteomes" id="UP000254340">
    <property type="component" value="Unassembled WGS sequence"/>
</dbReference>
<evidence type="ECO:0000259" key="1">
    <source>
        <dbReference type="Pfam" id="PF02737"/>
    </source>
</evidence>
<gene>
    <name evidence="2" type="primary">fadJ_2</name>
    <name evidence="2" type="ORF">NCTC5047_06659</name>
</gene>
<dbReference type="GO" id="GO:0006631">
    <property type="term" value="P:fatty acid metabolic process"/>
    <property type="evidence" value="ECO:0007669"/>
    <property type="project" value="InterPro"/>
</dbReference>